<feature type="transmembrane region" description="Helical" evidence="2">
    <location>
        <begin position="723"/>
        <end position="747"/>
    </location>
</feature>
<keyword evidence="2" id="KW-0472">Membrane</keyword>
<evidence type="ECO:0000256" key="1">
    <source>
        <dbReference type="SAM" id="MobiDB-lite"/>
    </source>
</evidence>
<evidence type="ECO:0000259" key="3">
    <source>
        <dbReference type="Pfam" id="PF12704"/>
    </source>
</evidence>
<dbReference type="PANTHER" id="PTHR30572">
    <property type="entry name" value="MEMBRANE COMPONENT OF TRANSPORTER-RELATED"/>
    <property type="match status" value="1"/>
</dbReference>
<dbReference type="InterPro" id="IPR050250">
    <property type="entry name" value="Macrolide_Exporter_MacB"/>
</dbReference>
<feature type="region of interest" description="Disordered" evidence="1">
    <location>
        <begin position="640"/>
        <end position="683"/>
    </location>
</feature>
<feature type="domain" description="MacB-like periplasmic core" evidence="3">
    <location>
        <begin position="438"/>
        <end position="638"/>
    </location>
</feature>
<proteinExistence type="predicted"/>
<organism evidence="4 5">
    <name type="scientific">Pseudoalteromonas porphyrae</name>
    <dbReference type="NCBI Taxonomy" id="187330"/>
    <lineage>
        <taxon>Bacteria</taxon>
        <taxon>Pseudomonadati</taxon>
        <taxon>Pseudomonadota</taxon>
        <taxon>Gammaproteobacteria</taxon>
        <taxon>Alteromonadales</taxon>
        <taxon>Pseudoalteromonadaceae</taxon>
        <taxon>Pseudoalteromonas</taxon>
    </lineage>
</organism>
<feature type="transmembrane region" description="Helical" evidence="2">
    <location>
        <begin position="379"/>
        <end position="400"/>
    </location>
</feature>
<protein>
    <recommendedName>
        <fullName evidence="3">MacB-like periplasmic core domain-containing protein</fullName>
    </recommendedName>
</protein>
<dbReference type="InterPro" id="IPR025857">
    <property type="entry name" value="MacB_PCD"/>
</dbReference>
<name>A0A0N1ECN0_9GAMM</name>
<dbReference type="AlphaFoldDB" id="A0A0N1ECN0"/>
<dbReference type="PATRIC" id="fig|187330.3.peg.3075"/>
<keyword evidence="5" id="KW-1185">Reference proteome</keyword>
<evidence type="ECO:0000256" key="2">
    <source>
        <dbReference type="SAM" id="Phobius"/>
    </source>
</evidence>
<feature type="transmembrane region" description="Helical" evidence="2">
    <location>
        <begin position="21"/>
        <end position="44"/>
    </location>
</feature>
<dbReference type="STRING" id="187330.AMS58_01170"/>
<feature type="transmembrane region" description="Helical" evidence="2">
    <location>
        <begin position="816"/>
        <end position="840"/>
    </location>
</feature>
<dbReference type="OrthoDB" id="5749226at2"/>
<feature type="transmembrane region" description="Helical" evidence="2">
    <location>
        <begin position="782"/>
        <end position="804"/>
    </location>
</feature>
<dbReference type="EMBL" id="LHPH01000038">
    <property type="protein sequence ID" value="KPH56683.1"/>
    <property type="molecule type" value="Genomic_DNA"/>
</dbReference>
<accession>A0A0N1ECN0</accession>
<feature type="transmembrane region" description="Helical" evidence="2">
    <location>
        <begin position="287"/>
        <end position="311"/>
    </location>
</feature>
<evidence type="ECO:0000313" key="5">
    <source>
        <dbReference type="Proteomes" id="UP000037848"/>
    </source>
</evidence>
<keyword evidence="2" id="KW-1133">Transmembrane helix</keyword>
<dbReference type="GO" id="GO:0022857">
    <property type="term" value="F:transmembrane transporter activity"/>
    <property type="evidence" value="ECO:0007669"/>
    <property type="project" value="TreeGrafter"/>
</dbReference>
<comment type="caution">
    <text evidence="4">The sequence shown here is derived from an EMBL/GenBank/DDBJ whole genome shotgun (WGS) entry which is preliminary data.</text>
</comment>
<dbReference type="GO" id="GO:0005886">
    <property type="term" value="C:plasma membrane"/>
    <property type="evidence" value="ECO:0007669"/>
    <property type="project" value="TreeGrafter"/>
</dbReference>
<gene>
    <name evidence="4" type="ORF">ADS77_20725</name>
</gene>
<feature type="transmembrane region" description="Helical" evidence="2">
    <location>
        <begin position="434"/>
        <end position="454"/>
    </location>
</feature>
<feature type="transmembrane region" description="Helical" evidence="2">
    <location>
        <begin position="339"/>
        <end position="364"/>
    </location>
</feature>
<dbReference type="Pfam" id="PF12704">
    <property type="entry name" value="MacB_PCD"/>
    <property type="match status" value="2"/>
</dbReference>
<dbReference type="RefSeq" id="WP_054456102.1">
    <property type="nucleotide sequence ID" value="NZ_LHPH01000038.1"/>
</dbReference>
<feature type="domain" description="MacB-like periplasmic core" evidence="3">
    <location>
        <begin position="23"/>
        <end position="243"/>
    </location>
</feature>
<dbReference type="Proteomes" id="UP000037848">
    <property type="component" value="Unassembled WGS sequence"/>
</dbReference>
<dbReference type="PANTHER" id="PTHR30572:SF4">
    <property type="entry name" value="ABC TRANSPORTER PERMEASE YTRF"/>
    <property type="match status" value="1"/>
</dbReference>
<evidence type="ECO:0000313" key="4">
    <source>
        <dbReference type="EMBL" id="KPH56683.1"/>
    </source>
</evidence>
<keyword evidence="2" id="KW-0812">Transmembrane</keyword>
<sequence length="856" mass="94713">MQYFLQTAWQNLKQKPLLNTSFVLTVGLTLAVLICVITLAYNVILKPLPYPEQSSLYKIEQQQIKQNGAIDNSAFTYPGVLDIYNNQSEFGVAALNYYDEAIISSLPNQPKVFVSYVTPQWFDLLGWEMHLGSPLSVINDTTALDQQRPQAVISYQFWQQHFAANTDVIGKTLSVGGSHFSVSGVLDEFAHEPQMHRPSQTREVWLPFSYNPRKDQTQSWAGISPMIAMLAKLNTNIDPAQLALKLAQRANQLWLPQVTERAFLKGWQLNMQVTPLHTVILGDSKTILQVLIAASVGLLLIALTNVANLLLAKYQLQSHTIAIHHVVGAKTQHIYMRNLVDIVTLLIIASCLALVLAQLALMLIKAQFGEFLPRVNELALGWVSYFTVVLFVVFTGVILAKVSTPHLNYGQLQSQLSGSGKGQSSQINNVKRQVFIVLQITFASVLMFASTLVINDALKKVNQPLGFAVADRYSLSVEAVGAQPISREQSKEFVQATVNALNSLAGVEVVSRARSPFAHHWGWPINDVKRQERYTSFINLADEHSFSLLDLPLLSGRNFNYQELVDGDSGIVINQSFAHYLSPEGNAVGTRITPTQREFTVIGVVADKHLPNVDGERFVMYQASNPGALNFLIKTKAGQTNTEQTNTEQTNTEQTNTEQTNTEQTNTEQTNTEQTNTEQTNTEQTITRQQLLSVLNNIDSRLAISEFISLEQQHAQQLSHSKLALYGAISTAVSALFIAAIGLYGVLSISLQIRLTEIATRMAIGAKPYQVVLLMLFDHAKYLLFGFVSAFTIVLAIVFTKIGIFNLTTVSLANPLSAALGGFTLLVITLLTFMTIVLVMQKYVTKPVNQLLTGAQ</sequence>
<reference evidence="4 5" key="1">
    <citation type="submission" date="2015-08" db="EMBL/GenBank/DDBJ databases">
        <title>Draft Genome Sequence of Pseudoalteromonas porphyrae UCD-SED14.</title>
        <authorList>
            <person name="Coil D.A."/>
            <person name="Jospin G."/>
            <person name="Lee R.D."/>
            <person name="Eisen J.A."/>
        </authorList>
    </citation>
    <scope>NUCLEOTIDE SEQUENCE [LARGE SCALE GENOMIC DNA]</scope>
    <source>
        <strain evidence="4 5">UCD-SED14</strain>
    </source>
</reference>